<keyword evidence="4" id="KW-1185">Reference proteome</keyword>
<comment type="caution">
    <text evidence="2">The sequence shown here is derived from an EMBL/GenBank/DDBJ whole genome shotgun (WGS) entry which is preliminary data.</text>
</comment>
<evidence type="ECO:0000313" key="3">
    <source>
        <dbReference type="Proteomes" id="UP000345527"/>
    </source>
</evidence>
<evidence type="ECO:0000313" key="2">
    <source>
        <dbReference type="EMBL" id="KAA8824786.1"/>
    </source>
</evidence>
<organism evidence="2 3">
    <name type="scientific">Bifidobacterium vespertilionis</name>
    <dbReference type="NCBI Taxonomy" id="2562524"/>
    <lineage>
        <taxon>Bacteria</taxon>
        <taxon>Bacillati</taxon>
        <taxon>Actinomycetota</taxon>
        <taxon>Actinomycetes</taxon>
        <taxon>Bifidobacteriales</taxon>
        <taxon>Bifidobacteriaceae</taxon>
        <taxon>Bifidobacterium</taxon>
    </lineage>
</organism>
<evidence type="ECO:0000313" key="4">
    <source>
        <dbReference type="Proteomes" id="UP000374630"/>
    </source>
</evidence>
<protein>
    <submittedName>
        <fullName evidence="2">Uncharacterized protein</fullName>
    </submittedName>
</protein>
<evidence type="ECO:0000313" key="1">
    <source>
        <dbReference type="EMBL" id="KAA8821706.1"/>
    </source>
</evidence>
<dbReference type="AlphaFoldDB" id="A0A5J5E6Y6"/>
<dbReference type="Proteomes" id="UP000374630">
    <property type="component" value="Unassembled WGS sequence"/>
</dbReference>
<sequence length="101" mass="11203">MATHPVETTETVRINDDEVDLSTQDQFTSPILTEGCIQSLSLDSVSFRWNSSQRQRIHVSPPVFLYVTSQPYVTIKSDAIDPTATTGLGEMSKSKSPLPFE</sequence>
<dbReference type="EMBL" id="RZOA01000001">
    <property type="protein sequence ID" value="KAA8824786.1"/>
    <property type="molecule type" value="Genomic_DNA"/>
</dbReference>
<dbReference type="Proteomes" id="UP000345527">
    <property type="component" value="Unassembled WGS sequence"/>
</dbReference>
<dbReference type="EMBL" id="RZNZ01000003">
    <property type="protein sequence ID" value="KAA8821706.1"/>
    <property type="molecule type" value="Genomic_DNA"/>
</dbReference>
<name>A0A5J5E6Y6_9BIFI</name>
<accession>A0A5J5E6Y6</accession>
<gene>
    <name evidence="2" type="ORF">EM848_00830</name>
    <name evidence="1" type="ORF">EMO90_03535</name>
</gene>
<reference evidence="3 4" key="1">
    <citation type="journal article" date="2019" name="Syst. Appl. Microbiol.">
        <title>Characterization of Bifidobacterium species in feaces of the Egyptian fruit bat: Description of B. vespertilionis sp. nov. and B. rousetti sp. nov.</title>
        <authorList>
            <person name="Modesto M."/>
            <person name="Satti M."/>
            <person name="Watanabe K."/>
            <person name="Puglisi E."/>
            <person name="Morelli L."/>
            <person name="Huang C.-H."/>
            <person name="Liou J.-S."/>
            <person name="Miyashita M."/>
            <person name="Tamura T."/>
            <person name="Saito S."/>
            <person name="Mori K."/>
            <person name="Huang L."/>
            <person name="Sciavilla P."/>
            <person name="Sandri C."/>
            <person name="Spiezio C."/>
            <person name="Vitali F."/>
            <person name="Cavalieri D."/>
            <person name="Perpetuini G."/>
            <person name="Tofalo R."/>
            <person name="Bonetti A."/>
            <person name="Arita M."/>
            <person name="Mattarelli P."/>
        </authorList>
    </citation>
    <scope>NUCLEOTIDE SEQUENCE [LARGE SCALE GENOMIC DNA]</scope>
    <source>
        <strain evidence="1 4">RST16</strain>
        <strain evidence="2 3">RST8</strain>
    </source>
</reference>
<proteinExistence type="predicted"/>